<proteinExistence type="predicted"/>
<dbReference type="GO" id="GO:0001682">
    <property type="term" value="P:tRNA 5'-leader removal"/>
    <property type="evidence" value="ECO:0007669"/>
    <property type="project" value="InterPro"/>
</dbReference>
<comment type="subcellular location">
    <subcellularLocation>
        <location evidence="1">Nucleus</location>
    </subcellularLocation>
</comment>
<evidence type="ECO:0000259" key="6">
    <source>
        <dbReference type="Pfam" id="PF08170"/>
    </source>
</evidence>
<dbReference type="Pfam" id="PF08170">
    <property type="entry name" value="POPLD"/>
    <property type="match status" value="1"/>
</dbReference>
<feature type="region of interest" description="Disordered" evidence="4">
    <location>
        <begin position="679"/>
        <end position="733"/>
    </location>
</feature>
<feature type="region of interest" description="Disordered" evidence="4">
    <location>
        <begin position="833"/>
        <end position="853"/>
    </location>
</feature>
<feature type="region of interest" description="Disordered" evidence="4">
    <location>
        <begin position="160"/>
        <end position="228"/>
    </location>
</feature>
<dbReference type="EC" id="3.1.26.5" evidence="8"/>
<dbReference type="InterPro" id="IPR055079">
    <property type="entry name" value="POP1_C"/>
</dbReference>
<feature type="domain" description="Pop1 N-terminal" evidence="5">
    <location>
        <begin position="69"/>
        <end position="297"/>
    </location>
</feature>
<keyword evidence="2" id="KW-0819">tRNA processing</keyword>
<name>A0A9W9CTM7_9PEZI</name>
<reference evidence="8" key="1">
    <citation type="submission" date="2022-10" db="EMBL/GenBank/DDBJ databases">
        <title>Tapping the CABI collections for fungal endophytes: first genome assemblies for Collariella, Neodidymelliopsis, Ascochyta clinopodiicola, Didymella pomorum, Didymosphaeria variabile, Neocosmospora piperis and Neocucurbitaria cava.</title>
        <authorList>
            <person name="Hill R."/>
        </authorList>
    </citation>
    <scope>NUCLEOTIDE SEQUENCE</scope>
    <source>
        <strain evidence="8">IMI 355082</strain>
    </source>
</reference>
<dbReference type="InterPro" id="IPR009723">
    <property type="entry name" value="Pop1_N"/>
</dbReference>
<dbReference type="GO" id="GO:0005655">
    <property type="term" value="C:nucleolar ribonuclease P complex"/>
    <property type="evidence" value="ECO:0007669"/>
    <property type="project" value="InterPro"/>
</dbReference>
<keyword evidence="3" id="KW-0539">Nucleus</keyword>
<dbReference type="InterPro" id="IPR039182">
    <property type="entry name" value="Pop1"/>
</dbReference>
<gene>
    <name evidence="8" type="primary">POP1</name>
    <name evidence="8" type="ORF">N0V93_009415</name>
</gene>
<keyword evidence="9" id="KW-1185">Reference proteome</keyword>
<feature type="region of interest" description="Disordered" evidence="4">
    <location>
        <begin position="1"/>
        <end position="56"/>
    </location>
</feature>
<feature type="domain" description="POP1 C-terminal" evidence="7">
    <location>
        <begin position="764"/>
        <end position="955"/>
    </location>
</feature>
<dbReference type="Pfam" id="PF22770">
    <property type="entry name" value="POP1_C"/>
    <property type="match status" value="1"/>
</dbReference>
<dbReference type="Proteomes" id="UP001140453">
    <property type="component" value="Unassembled WGS sequence"/>
</dbReference>
<dbReference type="PANTHER" id="PTHR22731:SF3">
    <property type="entry name" value="RIBONUCLEASES P_MRP PROTEIN SUBUNIT POP1"/>
    <property type="match status" value="1"/>
</dbReference>
<protein>
    <submittedName>
        <fullName evidence="8">Ribonucleases P/MRP protein subunit pop1</fullName>
        <ecNumber evidence="8">3.1.26.5</ecNumber>
    </submittedName>
</protein>
<evidence type="ECO:0000313" key="8">
    <source>
        <dbReference type="EMBL" id="KAJ4386518.1"/>
    </source>
</evidence>
<feature type="compositionally biased region" description="Polar residues" evidence="4">
    <location>
        <begin position="17"/>
        <end position="35"/>
    </location>
</feature>
<dbReference type="AlphaFoldDB" id="A0A9W9CTM7"/>
<evidence type="ECO:0000259" key="7">
    <source>
        <dbReference type="Pfam" id="PF22770"/>
    </source>
</evidence>
<comment type="caution">
    <text evidence="8">The sequence shown here is derived from an EMBL/GenBank/DDBJ whole genome shotgun (WGS) entry which is preliminary data.</text>
</comment>
<dbReference type="GO" id="GO:0000172">
    <property type="term" value="C:ribonuclease MRP complex"/>
    <property type="evidence" value="ECO:0007669"/>
    <property type="project" value="InterPro"/>
</dbReference>
<evidence type="ECO:0000256" key="2">
    <source>
        <dbReference type="ARBA" id="ARBA00022694"/>
    </source>
</evidence>
<dbReference type="Pfam" id="PF06978">
    <property type="entry name" value="POP1_N"/>
    <property type="match status" value="1"/>
</dbReference>
<evidence type="ECO:0000313" key="9">
    <source>
        <dbReference type="Proteomes" id="UP001140453"/>
    </source>
</evidence>
<sequence>MAAQDNNKKRKDPPNNTGPSKSSSTNYGANNSNGSRFHKRAKVYDARSIRSQPADAALSKNGELDLQSFLAAREFEIHALTNGMRNSKAVNNRRAFQQLPRGMRRRTASHNVKKLPKRLRIRAQREKIQDETPTVEARRRKPKTTRARIRVEMAKKLGVLTEKKRKRRLREAKERAKESGEADGNDQSKEKRTQVSAAIKQLIETRPTRPKIRRNLLNDPPKPKAKFRKRQINKTWLPTHMWHVKRARMTPPKEPWWRFAIPLTPNEKVYRPTHRASSTKGAIVWDMSYMSTISLTGQEAGIERTLRTLGMSHDSLWDGRGRKWREGRRKWSGALSKQQDDGRRQIGPATVFWNPEAPISRTSEDASSQRSKSERQVYIRLHPSCFLEVFNILVKLIKRETPRLHVEDLRFEIGSIDLTGPGATEALLGIIRPYHKDVKEVHAAVFESIMTANATVGFPPDSILGFSAQDPRLCYPPRPVERTTSDTCATKSGKVDSTLADAPPSPYLLFDRDARFRASLYPTQKALNRRKADNAPGKPLQVTTADPPFPIILISSRTQVSSQGTWTLLAPWKCILPIWYSLVHYQLSSGGNPRVGGLDELRQVTFEQGQPWFPGDFPGTDAGAEWELEQRQKRKAEWEKRPKSKRVEWKTLDLGAGRKGEVGIGWACEFERLFGLQKEPETEENIQEHLPLSDPNTKEKDRTGVQEEGAPVGEQSPNSVEATSAKHYPKDITPHPLTLVHHLSKVTFKALTNQRTTEAPPPYSLVTVKITFPGRGVVKPCARIYRLPQRSTASPVATFTQPEVPATQPPPKADKLPANLREQWLARLPGSATFGDAASNKPNNRPIRFPPNTDHDTQKLMFAKSLMTNKLSSFPPEKPLNGNGDHPPVPNEEDLIGYVTKGEFNLADGKGVAIGSVSVEKVLEALRTSDGDGGGYVCVVRDAGESIGWVARWEVI</sequence>
<organism evidence="8 9">
    <name type="scientific">Gnomoniopsis smithogilvyi</name>
    <dbReference type="NCBI Taxonomy" id="1191159"/>
    <lineage>
        <taxon>Eukaryota</taxon>
        <taxon>Fungi</taxon>
        <taxon>Dikarya</taxon>
        <taxon>Ascomycota</taxon>
        <taxon>Pezizomycotina</taxon>
        <taxon>Sordariomycetes</taxon>
        <taxon>Sordariomycetidae</taxon>
        <taxon>Diaporthales</taxon>
        <taxon>Gnomoniaceae</taxon>
        <taxon>Gnomoniopsis</taxon>
    </lineage>
</organism>
<feature type="region of interest" description="Disordered" evidence="4">
    <location>
        <begin position="328"/>
        <end position="348"/>
    </location>
</feature>
<feature type="compositionally biased region" description="Basic and acidic residues" evidence="4">
    <location>
        <begin position="171"/>
        <end position="193"/>
    </location>
</feature>
<evidence type="ECO:0000256" key="1">
    <source>
        <dbReference type="ARBA" id="ARBA00004123"/>
    </source>
</evidence>
<accession>A0A9W9CTM7</accession>
<feature type="compositionally biased region" description="Basic and acidic residues" evidence="4">
    <location>
        <begin position="696"/>
        <end position="705"/>
    </location>
</feature>
<dbReference type="GO" id="GO:0004526">
    <property type="term" value="F:ribonuclease P activity"/>
    <property type="evidence" value="ECO:0007669"/>
    <property type="project" value="UniProtKB-EC"/>
</dbReference>
<feature type="domain" description="POPLD" evidence="6">
    <location>
        <begin position="565"/>
        <end position="669"/>
    </location>
</feature>
<dbReference type="InterPro" id="IPR012590">
    <property type="entry name" value="POPLD_dom"/>
</dbReference>
<dbReference type="PANTHER" id="PTHR22731">
    <property type="entry name" value="RIBONUCLEASES P/MRP PROTEIN SUBUNIT POP1"/>
    <property type="match status" value="1"/>
</dbReference>
<evidence type="ECO:0000256" key="4">
    <source>
        <dbReference type="SAM" id="MobiDB-lite"/>
    </source>
</evidence>
<dbReference type="OrthoDB" id="442863at2759"/>
<evidence type="ECO:0000259" key="5">
    <source>
        <dbReference type="Pfam" id="PF06978"/>
    </source>
</evidence>
<keyword evidence="8" id="KW-0378">Hydrolase</keyword>
<dbReference type="EMBL" id="JAPEVB010000006">
    <property type="protein sequence ID" value="KAJ4386518.1"/>
    <property type="molecule type" value="Genomic_DNA"/>
</dbReference>
<evidence type="ECO:0000256" key="3">
    <source>
        <dbReference type="ARBA" id="ARBA00023242"/>
    </source>
</evidence>